<evidence type="ECO:0000313" key="3">
    <source>
        <dbReference type="Proteomes" id="UP000077469"/>
    </source>
</evidence>
<dbReference type="EMBL" id="CP007141">
    <property type="protein sequence ID" value="AJC73980.1"/>
    <property type="molecule type" value="Genomic_DNA"/>
</dbReference>
<dbReference type="InterPro" id="IPR003741">
    <property type="entry name" value="LUD_dom"/>
</dbReference>
<feature type="domain" description="LUD" evidence="1">
    <location>
        <begin position="17"/>
        <end position="203"/>
    </location>
</feature>
<reference evidence="2 3" key="1">
    <citation type="submission" date="2014-01" db="EMBL/GenBank/DDBJ databases">
        <title>Genome sequencing of Thermotog hypogea.</title>
        <authorList>
            <person name="Zhang X."/>
            <person name="Alvare G."/>
            <person name="Fristensky B."/>
            <person name="Chen L."/>
            <person name="Suen T."/>
            <person name="Chen Q."/>
            <person name="Ma K."/>
        </authorList>
    </citation>
    <scope>NUCLEOTIDE SEQUENCE [LARGE SCALE GENOMIC DNA]</scope>
    <source>
        <strain evidence="2 3">DSM 11164</strain>
    </source>
</reference>
<dbReference type="Gene3D" id="3.40.50.10420">
    <property type="entry name" value="NagB/RpiA/CoA transferase-like"/>
    <property type="match status" value="1"/>
</dbReference>
<dbReference type="InterPro" id="IPR009501">
    <property type="entry name" value="UCP020269"/>
</dbReference>
<dbReference type="PANTHER" id="PTHR36179">
    <property type="entry name" value="LUD_DOM DOMAIN-CONTAINING PROTEIN"/>
    <property type="match status" value="1"/>
</dbReference>
<dbReference type="PIRSF" id="PIRSF020269">
    <property type="entry name" value="DUF1121"/>
    <property type="match status" value="1"/>
</dbReference>
<name>A0A0X1KS11_9THEM</name>
<organism evidence="2 3">
    <name type="scientific">Pseudothermotoga hypogea DSM 11164 = NBRC 106472</name>
    <dbReference type="NCBI Taxonomy" id="1123384"/>
    <lineage>
        <taxon>Bacteria</taxon>
        <taxon>Thermotogati</taxon>
        <taxon>Thermotogota</taxon>
        <taxon>Thermotogae</taxon>
        <taxon>Thermotogales</taxon>
        <taxon>Thermotogaceae</taxon>
        <taxon>Pseudothermotoga</taxon>
    </lineage>
</organism>
<dbReference type="AlphaFoldDB" id="A0A0X1KS11"/>
<gene>
    <name evidence="2" type="ORF">AJ81_07030</name>
</gene>
<dbReference type="Pfam" id="PF02589">
    <property type="entry name" value="LUD_dom"/>
    <property type="match status" value="1"/>
</dbReference>
<evidence type="ECO:0000259" key="1">
    <source>
        <dbReference type="Pfam" id="PF02589"/>
    </source>
</evidence>
<dbReference type="OrthoDB" id="9809147at2"/>
<sequence length="210" mass="23618">MRAELYRFKYESLCKAVKPILERKGFEVYIAEDEKQVLELVEKLIPANSVVSSGGSLTLSETGVLDLLRSGKYVFLDRYKASDRRAVELEAFKADFYLCSANAITMDGELVFMDGWGNRVAAVTYGPKNVILIVSANKIVEDLDAARERIRYIAPMNAKRLSLSTPCAVTGMCQDCDSPQRICRHYHVINDSRNQPGRIKIILTIKEFGL</sequence>
<dbReference type="RefSeq" id="WP_031504411.1">
    <property type="nucleotide sequence ID" value="NC_022795.1"/>
</dbReference>
<dbReference type="Proteomes" id="UP000077469">
    <property type="component" value="Chromosome"/>
</dbReference>
<dbReference type="PaxDb" id="1123384-AJ81_07030"/>
<dbReference type="KEGG" id="phy:AJ81_07030"/>
<evidence type="ECO:0000313" key="2">
    <source>
        <dbReference type="EMBL" id="AJC73980.1"/>
    </source>
</evidence>
<dbReference type="InterPro" id="IPR037171">
    <property type="entry name" value="NagB/RpiA_transferase-like"/>
</dbReference>
<keyword evidence="3" id="KW-1185">Reference proteome</keyword>
<dbReference type="InterPro" id="IPR024185">
    <property type="entry name" value="FTHF_cligase-like_sf"/>
</dbReference>
<accession>A0A0X1KS11</accession>
<dbReference type="SUPFAM" id="SSF100950">
    <property type="entry name" value="NagB/RpiA/CoA transferase-like"/>
    <property type="match status" value="1"/>
</dbReference>
<dbReference type="STRING" id="1123384.AJ81_07030"/>
<protein>
    <submittedName>
        <fullName evidence="2">Membrane protein</fullName>
    </submittedName>
</protein>
<proteinExistence type="predicted"/>
<dbReference type="PATRIC" id="fig|1123384.7.peg.1412"/>
<dbReference type="PANTHER" id="PTHR36179:SF2">
    <property type="entry name" value="LUD DOMAIN-CONTAINING PROTEIN"/>
    <property type="match status" value="1"/>
</dbReference>